<name>A0ABU3BQ45_9BACT</name>
<organism evidence="1 2">
    <name type="scientific">Rubrivirga litoralis</name>
    <dbReference type="NCBI Taxonomy" id="3075598"/>
    <lineage>
        <taxon>Bacteria</taxon>
        <taxon>Pseudomonadati</taxon>
        <taxon>Rhodothermota</taxon>
        <taxon>Rhodothermia</taxon>
        <taxon>Rhodothermales</taxon>
        <taxon>Rubricoccaceae</taxon>
        <taxon>Rubrivirga</taxon>
    </lineage>
</organism>
<evidence type="ECO:0000313" key="2">
    <source>
        <dbReference type="Proteomes" id="UP001267426"/>
    </source>
</evidence>
<keyword evidence="2" id="KW-1185">Reference proteome</keyword>
<dbReference type="RefSeq" id="WP_311662755.1">
    <property type="nucleotide sequence ID" value="NZ_JAVRHT010000012.1"/>
</dbReference>
<comment type="caution">
    <text evidence="1">The sequence shown here is derived from an EMBL/GenBank/DDBJ whole genome shotgun (WGS) entry which is preliminary data.</text>
</comment>
<protein>
    <submittedName>
        <fullName evidence="1">Uncharacterized protein</fullName>
    </submittedName>
</protein>
<gene>
    <name evidence="1" type="ORF">RM540_06575</name>
</gene>
<proteinExistence type="predicted"/>
<evidence type="ECO:0000313" key="1">
    <source>
        <dbReference type="EMBL" id="MDT0631412.1"/>
    </source>
</evidence>
<accession>A0ABU3BQ45</accession>
<reference evidence="1 2" key="1">
    <citation type="submission" date="2023-09" db="EMBL/GenBank/DDBJ databases">
        <authorList>
            <person name="Rey-Velasco X."/>
        </authorList>
    </citation>
    <scope>NUCLEOTIDE SEQUENCE [LARGE SCALE GENOMIC DNA]</scope>
    <source>
        <strain evidence="1 2">F394</strain>
    </source>
</reference>
<dbReference type="Proteomes" id="UP001267426">
    <property type="component" value="Unassembled WGS sequence"/>
</dbReference>
<dbReference type="EMBL" id="JAVRHT010000012">
    <property type="protein sequence ID" value="MDT0631412.1"/>
    <property type="molecule type" value="Genomic_DNA"/>
</dbReference>
<sequence length="122" mass="12661">MMRAVLYAVAFLIVGVLVTKLTTPSGVGGYEGRERALAEQALDASRIATGNPLLTTAIVARRVVAVEAEAPGECTEPGFEVNGAYPGYRATVRAYTLFRVPIAGIDVTCGGAVWGVTMGLSA</sequence>